<dbReference type="AlphaFoldDB" id="A0A3E0UGP5"/>
<dbReference type="GO" id="GO:0003677">
    <property type="term" value="F:DNA binding"/>
    <property type="evidence" value="ECO:0007669"/>
    <property type="project" value="UniProtKB-UniRule"/>
</dbReference>
<feature type="domain" description="HTH tetR-type" evidence="3">
    <location>
        <begin position="17"/>
        <end position="77"/>
    </location>
</feature>
<protein>
    <submittedName>
        <fullName evidence="4">TetR/AcrR family transcriptional regulator</fullName>
    </submittedName>
</protein>
<dbReference type="PROSITE" id="PS50977">
    <property type="entry name" value="HTH_TETR_2"/>
    <property type="match status" value="1"/>
</dbReference>
<evidence type="ECO:0000256" key="1">
    <source>
        <dbReference type="ARBA" id="ARBA00023125"/>
    </source>
</evidence>
<evidence type="ECO:0000313" key="4">
    <source>
        <dbReference type="EMBL" id="REL35773.1"/>
    </source>
</evidence>
<comment type="caution">
    <text evidence="4">The sequence shown here is derived from an EMBL/GenBank/DDBJ whole genome shotgun (WGS) entry which is preliminary data.</text>
</comment>
<organism evidence="4 5">
    <name type="scientific">Thalassotalea euphylliae</name>
    <dbReference type="NCBI Taxonomy" id="1655234"/>
    <lineage>
        <taxon>Bacteria</taxon>
        <taxon>Pseudomonadati</taxon>
        <taxon>Pseudomonadota</taxon>
        <taxon>Gammaproteobacteria</taxon>
        <taxon>Alteromonadales</taxon>
        <taxon>Colwelliaceae</taxon>
        <taxon>Thalassotalea</taxon>
    </lineage>
</organism>
<dbReference type="RefSeq" id="WP_116000440.1">
    <property type="nucleotide sequence ID" value="NZ_QUOV01000001.1"/>
</dbReference>
<dbReference type="OrthoDB" id="9151800at2"/>
<reference evidence="4 5" key="1">
    <citation type="submission" date="2018-08" db="EMBL/GenBank/DDBJ databases">
        <title>Thalassotalea euphylliae genome.</title>
        <authorList>
            <person name="Summers S."/>
            <person name="Rice S.A."/>
            <person name="Freckelton M.L."/>
            <person name="Nedved B.T."/>
            <person name="Hadfield M.G."/>
        </authorList>
    </citation>
    <scope>NUCLEOTIDE SEQUENCE [LARGE SCALE GENOMIC DNA]</scope>
    <source>
        <strain evidence="4 5">H2</strain>
    </source>
</reference>
<proteinExistence type="predicted"/>
<dbReference type="Pfam" id="PF00440">
    <property type="entry name" value="TetR_N"/>
    <property type="match status" value="1"/>
</dbReference>
<dbReference type="PANTHER" id="PTHR43479">
    <property type="entry name" value="ACREF/ENVCD OPERON REPRESSOR-RELATED"/>
    <property type="match status" value="1"/>
</dbReference>
<dbReference type="PRINTS" id="PR00455">
    <property type="entry name" value="HTHTETR"/>
</dbReference>
<dbReference type="Gene3D" id="1.10.357.10">
    <property type="entry name" value="Tetracycline Repressor, domain 2"/>
    <property type="match status" value="1"/>
</dbReference>
<dbReference type="SUPFAM" id="SSF46689">
    <property type="entry name" value="Homeodomain-like"/>
    <property type="match status" value="1"/>
</dbReference>
<feature type="DNA-binding region" description="H-T-H motif" evidence="2">
    <location>
        <begin position="40"/>
        <end position="59"/>
    </location>
</feature>
<sequence length="219" mass="24866">MTQETNRGRPKDTAKQAEQKQKLIDAANVLMREKSYRSVTIRELGAAAGVNSAMIKYYFGGKEELFLEAMNQMVVQHFSSVQAIQDKPEPVKGFIKYIVNTLNQDKGLAKFIHDEVLNENYPLRDKFLAGFPSQMAELLPALIEREVAALQAHKAIKGDVNCKYAAFNLMSMIMMPYVAAPIRKIVWQICDEQLHEQAWVDHLYQQFIGGIIRGQSDDN</sequence>
<gene>
    <name evidence="4" type="ORF">DXX92_10740</name>
</gene>
<accession>A0A3E0UGP5</accession>
<evidence type="ECO:0000313" key="5">
    <source>
        <dbReference type="Proteomes" id="UP000256999"/>
    </source>
</evidence>
<keyword evidence="1 2" id="KW-0238">DNA-binding</keyword>
<dbReference type="InterPro" id="IPR001647">
    <property type="entry name" value="HTH_TetR"/>
</dbReference>
<dbReference type="Proteomes" id="UP000256999">
    <property type="component" value="Unassembled WGS sequence"/>
</dbReference>
<evidence type="ECO:0000256" key="2">
    <source>
        <dbReference type="PROSITE-ProRule" id="PRU00335"/>
    </source>
</evidence>
<dbReference type="InterPro" id="IPR009057">
    <property type="entry name" value="Homeodomain-like_sf"/>
</dbReference>
<dbReference type="EMBL" id="QUOV01000001">
    <property type="protein sequence ID" value="REL35773.1"/>
    <property type="molecule type" value="Genomic_DNA"/>
</dbReference>
<name>A0A3E0UGP5_9GAMM</name>
<evidence type="ECO:0000259" key="3">
    <source>
        <dbReference type="PROSITE" id="PS50977"/>
    </source>
</evidence>
<dbReference type="InterPro" id="IPR050624">
    <property type="entry name" value="HTH-type_Tx_Regulator"/>
</dbReference>
<dbReference type="PANTHER" id="PTHR43479:SF11">
    <property type="entry name" value="ACREF_ENVCD OPERON REPRESSOR-RELATED"/>
    <property type="match status" value="1"/>
</dbReference>